<organism evidence="2 3">
    <name type="scientific">Aspergillus wentii DTO 134E9</name>
    <dbReference type="NCBI Taxonomy" id="1073089"/>
    <lineage>
        <taxon>Eukaryota</taxon>
        <taxon>Fungi</taxon>
        <taxon>Dikarya</taxon>
        <taxon>Ascomycota</taxon>
        <taxon>Pezizomycotina</taxon>
        <taxon>Eurotiomycetes</taxon>
        <taxon>Eurotiomycetidae</taxon>
        <taxon>Eurotiales</taxon>
        <taxon>Aspergillaceae</taxon>
        <taxon>Aspergillus</taxon>
        <taxon>Aspergillus subgen. Cremei</taxon>
    </lineage>
</organism>
<accession>A0A1L9RTC5</accession>
<dbReference type="GeneID" id="63746096"/>
<dbReference type="InterPro" id="IPR029058">
    <property type="entry name" value="AB_hydrolase_fold"/>
</dbReference>
<dbReference type="PANTHER" id="PTHR47668:SF1">
    <property type="entry name" value="DIENELACTONE HYDROLASE DOMAIN-CONTAINING PROTEIN-RELATED"/>
    <property type="match status" value="1"/>
</dbReference>
<protein>
    <recommendedName>
        <fullName evidence="1">Dienelactone hydrolase domain-containing protein</fullName>
    </recommendedName>
</protein>
<sequence>MSGVNKACCSVPPVVAKGYQPKGEYQTINGLKTYVTGPADASKAILVVYDIFGFFPQTIQGADILSTSNEKKYRVFMPDFFEGQPADITWFPPQTDDHKAKLGNFFQTKAAPPTTLHRIPNIVSEANKSAPGGKFDWSIVGYCWGGKITTLIAGNESNLFKAAVQCHPAMVDPKDAEKVQVPMAVLASKDENPSDIEAFKNNLKKPNHVETFSTQIHGWMAARSNLEDPEVLKEYERGYQTVLGFLHEHA</sequence>
<dbReference type="RefSeq" id="XP_040691809.1">
    <property type="nucleotide sequence ID" value="XM_040830248.1"/>
</dbReference>
<dbReference type="EMBL" id="KV878210">
    <property type="protein sequence ID" value="OJJ38133.1"/>
    <property type="molecule type" value="Genomic_DNA"/>
</dbReference>
<reference evidence="3" key="1">
    <citation type="journal article" date="2017" name="Genome Biol.">
        <title>Comparative genomics reveals high biological diversity and specific adaptations in the industrially and medically important fungal genus Aspergillus.</title>
        <authorList>
            <person name="de Vries R.P."/>
            <person name="Riley R."/>
            <person name="Wiebenga A."/>
            <person name="Aguilar-Osorio G."/>
            <person name="Amillis S."/>
            <person name="Uchima C.A."/>
            <person name="Anderluh G."/>
            <person name="Asadollahi M."/>
            <person name="Askin M."/>
            <person name="Barry K."/>
            <person name="Battaglia E."/>
            <person name="Bayram O."/>
            <person name="Benocci T."/>
            <person name="Braus-Stromeyer S.A."/>
            <person name="Caldana C."/>
            <person name="Canovas D."/>
            <person name="Cerqueira G.C."/>
            <person name="Chen F."/>
            <person name="Chen W."/>
            <person name="Choi C."/>
            <person name="Clum A."/>
            <person name="Dos Santos R.A."/>
            <person name="Damasio A.R."/>
            <person name="Diallinas G."/>
            <person name="Emri T."/>
            <person name="Fekete E."/>
            <person name="Flipphi M."/>
            <person name="Freyberg S."/>
            <person name="Gallo A."/>
            <person name="Gournas C."/>
            <person name="Habgood R."/>
            <person name="Hainaut M."/>
            <person name="Harispe M.L."/>
            <person name="Henrissat B."/>
            <person name="Hilden K.S."/>
            <person name="Hope R."/>
            <person name="Hossain A."/>
            <person name="Karabika E."/>
            <person name="Karaffa L."/>
            <person name="Karanyi Z."/>
            <person name="Krasevec N."/>
            <person name="Kuo A."/>
            <person name="Kusch H."/>
            <person name="LaButti K."/>
            <person name="Lagendijk E.L."/>
            <person name="Lapidus A."/>
            <person name="Levasseur A."/>
            <person name="Lindquist E."/>
            <person name="Lipzen A."/>
            <person name="Logrieco A.F."/>
            <person name="MacCabe A."/>
            <person name="Maekelae M.R."/>
            <person name="Malavazi I."/>
            <person name="Melin P."/>
            <person name="Meyer V."/>
            <person name="Mielnichuk N."/>
            <person name="Miskei M."/>
            <person name="Molnar A.P."/>
            <person name="Mule G."/>
            <person name="Ngan C.Y."/>
            <person name="Orejas M."/>
            <person name="Orosz E."/>
            <person name="Ouedraogo J.P."/>
            <person name="Overkamp K.M."/>
            <person name="Park H.-S."/>
            <person name="Perrone G."/>
            <person name="Piumi F."/>
            <person name="Punt P.J."/>
            <person name="Ram A.F."/>
            <person name="Ramon A."/>
            <person name="Rauscher S."/>
            <person name="Record E."/>
            <person name="Riano-Pachon D.M."/>
            <person name="Robert V."/>
            <person name="Roehrig J."/>
            <person name="Ruller R."/>
            <person name="Salamov A."/>
            <person name="Salih N.S."/>
            <person name="Samson R.A."/>
            <person name="Sandor E."/>
            <person name="Sanguinetti M."/>
            <person name="Schuetze T."/>
            <person name="Sepcic K."/>
            <person name="Shelest E."/>
            <person name="Sherlock G."/>
            <person name="Sophianopoulou V."/>
            <person name="Squina F.M."/>
            <person name="Sun H."/>
            <person name="Susca A."/>
            <person name="Todd R.B."/>
            <person name="Tsang A."/>
            <person name="Unkles S.E."/>
            <person name="van de Wiele N."/>
            <person name="van Rossen-Uffink D."/>
            <person name="Oliveira J.V."/>
            <person name="Vesth T.C."/>
            <person name="Visser J."/>
            <person name="Yu J.-H."/>
            <person name="Zhou M."/>
            <person name="Andersen M.R."/>
            <person name="Archer D.B."/>
            <person name="Baker S.E."/>
            <person name="Benoit I."/>
            <person name="Brakhage A.A."/>
            <person name="Braus G.H."/>
            <person name="Fischer R."/>
            <person name="Frisvad J.C."/>
            <person name="Goldman G.H."/>
            <person name="Houbraken J."/>
            <person name="Oakley B."/>
            <person name="Pocsi I."/>
            <person name="Scazzocchio C."/>
            <person name="Seiboth B."/>
            <person name="vanKuyk P.A."/>
            <person name="Wortman J."/>
            <person name="Dyer P.S."/>
            <person name="Grigoriev I.V."/>
        </authorList>
    </citation>
    <scope>NUCLEOTIDE SEQUENCE [LARGE SCALE GENOMIC DNA]</scope>
    <source>
        <strain evidence="3">DTO 134E9</strain>
    </source>
</reference>
<dbReference type="InterPro" id="IPR002925">
    <property type="entry name" value="Dienelactn_hydro"/>
</dbReference>
<dbReference type="OrthoDB" id="2147163at2759"/>
<dbReference type="VEuPathDB" id="FungiDB:ASPWEDRAFT_168063"/>
<dbReference type="SUPFAM" id="SSF53474">
    <property type="entry name" value="alpha/beta-Hydrolases"/>
    <property type="match status" value="1"/>
</dbReference>
<dbReference type="PANTHER" id="PTHR47668">
    <property type="entry name" value="DIENELACTONE HYDROLASE FAMILY PROTEIN (AFU_ORTHOLOGUE AFUA_6G01940)"/>
    <property type="match status" value="1"/>
</dbReference>
<gene>
    <name evidence="2" type="ORF">ASPWEDRAFT_168063</name>
</gene>
<dbReference type="Pfam" id="PF01738">
    <property type="entry name" value="DLH"/>
    <property type="match status" value="1"/>
</dbReference>
<dbReference type="Gene3D" id="3.40.50.1820">
    <property type="entry name" value="alpha/beta hydrolase"/>
    <property type="match status" value="1"/>
</dbReference>
<dbReference type="STRING" id="1073089.A0A1L9RTC5"/>
<dbReference type="AlphaFoldDB" id="A0A1L9RTC5"/>
<evidence type="ECO:0000313" key="2">
    <source>
        <dbReference type="EMBL" id="OJJ38133.1"/>
    </source>
</evidence>
<feature type="domain" description="Dienelactone hydrolase" evidence="1">
    <location>
        <begin position="32"/>
        <end position="249"/>
    </location>
</feature>
<evidence type="ECO:0000313" key="3">
    <source>
        <dbReference type="Proteomes" id="UP000184383"/>
    </source>
</evidence>
<name>A0A1L9RTC5_ASPWE</name>
<proteinExistence type="predicted"/>
<keyword evidence="3" id="KW-1185">Reference proteome</keyword>
<dbReference type="GO" id="GO:0016787">
    <property type="term" value="F:hydrolase activity"/>
    <property type="evidence" value="ECO:0007669"/>
    <property type="project" value="InterPro"/>
</dbReference>
<dbReference type="Proteomes" id="UP000184383">
    <property type="component" value="Unassembled WGS sequence"/>
</dbReference>
<evidence type="ECO:0000259" key="1">
    <source>
        <dbReference type="Pfam" id="PF01738"/>
    </source>
</evidence>